<dbReference type="EMBL" id="CAADRP010001818">
    <property type="protein sequence ID" value="VFU53170.1"/>
    <property type="molecule type" value="Genomic_DNA"/>
</dbReference>
<proteinExistence type="predicted"/>
<evidence type="ECO:0000313" key="3">
    <source>
        <dbReference type="EMBL" id="VFU53170.1"/>
    </source>
</evidence>
<organism evidence="3">
    <name type="scientific">Salix viminalis</name>
    <name type="common">Common osier</name>
    <name type="synonym">Basket willow</name>
    <dbReference type="NCBI Taxonomy" id="40686"/>
    <lineage>
        <taxon>Eukaryota</taxon>
        <taxon>Viridiplantae</taxon>
        <taxon>Streptophyta</taxon>
        <taxon>Embryophyta</taxon>
        <taxon>Tracheophyta</taxon>
        <taxon>Spermatophyta</taxon>
        <taxon>Magnoliopsida</taxon>
        <taxon>eudicotyledons</taxon>
        <taxon>Gunneridae</taxon>
        <taxon>Pentapetalae</taxon>
        <taxon>rosids</taxon>
        <taxon>fabids</taxon>
        <taxon>Malpighiales</taxon>
        <taxon>Salicaceae</taxon>
        <taxon>Saliceae</taxon>
        <taxon>Salix</taxon>
    </lineage>
</organism>
<feature type="compositionally biased region" description="Polar residues" evidence="1">
    <location>
        <begin position="41"/>
        <end position="56"/>
    </location>
</feature>
<keyword evidence="2" id="KW-0732">Signal</keyword>
<accession>A0A6N2MKW2</accession>
<sequence>MHLQQFLRVFMLQKLVVLILLVLFVSGDQKEEKTVRIVHGLQNQQPPGSTEKQQQQRLRRSFDKFFSSNRKVPNAADPLHNR</sequence>
<name>A0A6N2MKW2_SALVM</name>
<dbReference type="InterPro" id="IPR039316">
    <property type="entry name" value="CLE25/26"/>
</dbReference>
<dbReference type="AlphaFoldDB" id="A0A6N2MKW2"/>
<dbReference type="PANTHER" id="PTHR34277:SF1">
    <property type="entry name" value="CLAVATA3_ESR (CLE) GENE FAMILY MEMBER MTCLE20"/>
    <property type="match status" value="1"/>
</dbReference>
<feature type="chain" id="PRO_5026796323" evidence="2">
    <location>
        <begin position="28"/>
        <end position="82"/>
    </location>
</feature>
<evidence type="ECO:0000256" key="2">
    <source>
        <dbReference type="SAM" id="SignalP"/>
    </source>
</evidence>
<evidence type="ECO:0000256" key="1">
    <source>
        <dbReference type="SAM" id="MobiDB-lite"/>
    </source>
</evidence>
<gene>
    <name evidence="3" type="ORF">SVIM_LOCUS368695</name>
</gene>
<feature type="signal peptide" evidence="2">
    <location>
        <begin position="1"/>
        <end position="27"/>
    </location>
</feature>
<dbReference type="PANTHER" id="PTHR34277">
    <property type="entry name" value="CLAVATA3/ESR (CLE)-RELATED PROTEIN 26"/>
    <property type="match status" value="1"/>
</dbReference>
<reference evidence="3" key="1">
    <citation type="submission" date="2019-03" db="EMBL/GenBank/DDBJ databases">
        <authorList>
            <person name="Mank J."/>
            <person name="Almeida P."/>
        </authorList>
    </citation>
    <scope>NUCLEOTIDE SEQUENCE</scope>
    <source>
        <strain evidence="3">78183</strain>
    </source>
</reference>
<feature type="region of interest" description="Disordered" evidence="1">
    <location>
        <begin position="39"/>
        <end position="59"/>
    </location>
</feature>
<protein>
    <submittedName>
        <fullName evidence="3">Uncharacterized protein</fullName>
    </submittedName>
</protein>